<reference evidence="7" key="3">
    <citation type="submission" date="2018-12" db="EMBL/GenBank/DDBJ databases">
        <authorList>
            <person name="Ashton P.M."/>
            <person name="Dallman T."/>
            <person name="Nair S."/>
            <person name="De Pinna E."/>
            <person name="Peters T."/>
            <person name="Grant K."/>
        </authorList>
    </citation>
    <scope>NUCLEOTIDE SEQUENCE</scope>
    <source>
        <strain evidence="10">106510</strain>
        <strain evidence="2">166299</strain>
        <strain evidence="11">183640</strain>
        <strain evidence="8">25340</strain>
        <strain evidence="13">341394</strain>
        <strain evidence="12">363642</strain>
        <strain evidence="7">582821</strain>
        <strain evidence="3">624465</strain>
        <strain evidence="5">647783</strain>
        <strain evidence="4">648572</strain>
        <strain evidence="6">652056</strain>
        <strain evidence="9">808777</strain>
    </source>
</reference>
<dbReference type="AlphaFoldDB" id="A0A5W3WXM4"/>
<evidence type="ECO:0000313" key="7">
    <source>
        <dbReference type="EMBL" id="ECA5686304.1"/>
    </source>
</evidence>
<dbReference type="EMBL" id="DAAMPN010000062">
    <property type="protein sequence ID" value="HAC7640885.1"/>
    <property type="molecule type" value="Genomic_DNA"/>
</dbReference>
<evidence type="ECO:0000313" key="20">
    <source>
        <dbReference type="EMBL" id="HAC8060538.1"/>
    </source>
</evidence>
<dbReference type="Pfam" id="PF03235">
    <property type="entry name" value="GmrSD_N"/>
    <property type="match status" value="1"/>
</dbReference>
<dbReference type="EMBL" id="AAMJNZ010000038">
    <property type="protein sequence ID" value="EDI0143015.1"/>
    <property type="molecule type" value="Genomic_DNA"/>
</dbReference>
<dbReference type="EMBL" id="AAHUUG010000025">
    <property type="protein sequence ID" value="ECA5686304.1"/>
    <property type="molecule type" value="Genomic_DNA"/>
</dbReference>
<accession>A0A5W3WXM4</accession>
<evidence type="ECO:0000313" key="18">
    <source>
        <dbReference type="EMBL" id="HAC8000484.1"/>
    </source>
</evidence>
<evidence type="ECO:0000313" key="11">
    <source>
        <dbReference type="EMBL" id="EDF2994661.1"/>
    </source>
</evidence>
<dbReference type="EMBL" id="DAAMSY010000061">
    <property type="protein sequence ID" value="HAC8008989.1"/>
    <property type="molecule type" value="Genomic_DNA"/>
</dbReference>
<dbReference type="EMBL" id="AAHTIF010000027">
    <property type="protein sequence ID" value="ECA1202671.1"/>
    <property type="molecule type" value="Genomic_DNA"/>
</dbReference>
<evidence type="ECO:0000313" key="8">
    <source>
        <dbReference type="EMBL" id="ECV8610596.1"/>
    </source>
</evidence>
<dbReference type="EMBL" id="DAAMSP010000057">
    <property type="protein sequence ID" value="HAC8060538.1"/>
    <property type="molecule type" value="Genomic_DNA"/>
</dbReference>
<dbReference type="EMBL" id="AAMJRN010000029">
    <property type="protein sequence ID" value="EDI0558206.1"/>
    <property type="molecule type" value="Genomic_DNA"/>
</dbReference>
<dbReference type="EMBL" id="AAHTOE010000026">
    <property type="protein sequence ID" value="ECA1907667.1"/>
    <property type="molecule type" value="Genomic_DNA"/>
</dbReference>
<evidence type="ECO:0000313" key="12">
    <source>
        <dbReference type="EMBL" id="EDI0143015.1"/>
    </source>
</evidence>
<dbReference type="EMBL" id="DAAMTF010000050">
    <property type="protein sequence ID" value="HAC8189037.1"/>
    <property type="molecule type" value="Genomic_DNA"/>
</dbReference>
<evidence type="ECO:0000313" key="9">
    <source>
        <dbReference type="EMBL" id="EDA0549203.1"/>
    </source>
</evidence>
<evidence type="ECO:0000313" key="21">
    <source>
        <dbReference type="EMBL" id="HAC8115298.1"/>
    </source>
</evidence>
<reference evidence="14" key="1">
    <citation type="journal article" date="2018" name="Genome Biol.">
        <title>SKESA: strategic k-mer extension for scrupulous assemblies.</title>
        <authorList>
            <person name="Souvorov A."/>
            <person name="Agarwala R."/>
            <person name="Lipman D.J."/>
        </authorList>
    </citation>
    <scope>NUCLEOTIDE SEQUENCE</scope>
    <source>
        <strain evidence="15">SAL-16-0157</strain>
        <strain evidence="22">SAL-16-0163</strain>
        <strain evidence="21">SAL-16-0165</strain>
        <strain evidence="23">SAL-16-0171</strain>
        <strain evidence="16">SAL-16-0180</strain>
        <strain evidence="18">SAL-16-0540</strain>
        <strain evidence="17">SAL-17-0152</strain>
        <strain evidence="20">SAL2770</strain>
        <strain evidence="14">SAL3111</strain>
        <strain evidence="19">SAL4548</strain>
    </source>
</reference>
<evidence type="ECO:0000313" key="23">
    <source>
        <dbReference type="EMBL" id="HAC8193508.1"/>
    </source>
</evidence>
<dbReference type="PANTHER" id="PTHR39639">
    <property type="entry name" value="CHROMOSOME 16, WHOLE GENOME SHOTGUN SEQUENCE"/>
    <property type="match status" value="1"/>
</dbReference>
<dbReference type="EMBL" id="DAAMSC010000048">
    <property type="protein sequence ID" value="HAC7977565.1"/>
    <property type="molecule type" value="Genomic_DNA"/>
</dbReference>
<dbReference type="EMBL" id="DAAMPQ010000049">
    <property type="protein sequence ID" value="HAC7651109.1"/>
    <property type="molecule type" value="Genomic_DNA"/>
</dbReference>
<name>A0A5W3WXM4_SALEN</name>
<dbReference type="EMBL" id="DAAMTK010000076">
    <property type="protein sequence ID" value="HAC8193508.1"/>
    <property type="molecule type" value="Genomic_DNA"/>
</dbReference>
<proteinExistence type="predicted"/>
<feature type="domain" description="GmrSD restriction endonucleases N-terminal" evidence="1">
    <location>
        <begin position="42"/>
        <end position="198"/>
    </location>
</feature>
<dbReference type="InterPro" id="IPR004919">
    <property type="entry name" value="GmrSD_N"/>
</dbReference>
<evidence type="ECO:0000313" key="4">
    <source>
        <dbReference type="EMBL" id="ECA1202671.1"/>
    </source>
</evidence>
<evidence type="ECO:0000313" key="17">
    <source>
        <dbReference type="EMBL" id="HAC7986876.1"/>
    </source>
</evidence>
<dbReference type="EMBL" id="DAAMTJ010000053">
    <property type="protein sequence ID" value="HAC8115298.1"/>
    <property type="molecule type" value="Genomic_DNA"/>
</dbReference>
<evidence type="ECO:0000313" key="6">
    <source>
        <dbReference type="EMBL" id="ECA3923737.1"/>
    </source>
</evidence>
<evidence type="ECO:0000313" key="3">
    <source>
        <dbReference type="EMBL" id="EBZ4244613.1"/>
    </source>
</evidence>
<evidence type="ECO:0000313" key="16">
    <source>
        <dbReference type="EMBL" id="HAC7977565.1"/>
    </source>
</evidence>
<dbReference type="EMBL" id="AAHUFA010000026">
    <property type="protein sequence ID" value="ECA3923737.1"/>
    <property type="molecule type" value="Genomic_DNA"/>
</dbReference>
<dbReference type="RefSeq" id="WP_001287852.1">
    <property type="nucleotide sequence ID" value="NZ_CP009767.1"/>
</dbReference>
<sequence length="365" mass="42268">MSEDLTKKDVDDEILMEEESDDTPFVEFDISVSPSDPTLELLVNQINRKDIVIPFYQRRYVWKIEQASRLIESFLMGLPVPQIFLYINDDDQMEVIDGQQRVLSVKYFMEGYFGDADDKGRRQVFKLKGLSERSAYNGKSFDDLPLKEQRKLRNSTLRAINIKQLKPSNRNDSVFHIFERLNTGGTQLKPQEIRNAVYRGEIVNKLQELNNADGWMNILGLKKKDKNQKDVELVLRLLSLYKRHAEYEKPMLKFLNCSMKDESSFNSERAIEFSVRFPLVVARISRLIQRPFRPKGVLNSASLEAVMLALMESELDISDAELTERYHRVMNNEEFQRLISGSTTDALVLKGRIDVAKRIMDGGVL</sequence>
<reference evidence="14" key="2">
    <citation type="submission" date="2018-09" db="EMBL/GenBank/DDBJ databases">
        <authorList>
            <consortium name="NCBI Pathogen Detection Project"/>
        </authorList>
    </citation>
    <scope>NUCLEOTIDE SEQUENCE</scope>
    <source>
        <strain evidence="15">SAL-16-0157</strain>
        <strain evidence="22">SAL-16-0163</strain>
        <strain evidence="21">SAL-16-0165</strain>
        <strain evidence="23">SAL-16-0171</strain>
        <strain evidence="16">SAL-16-0180</strain>
        <strain evidence="18">SAL-16-0540</strain>
        <strain evidence="17">SAL-17-0152</strain>
        <strain evidence="20">SAL2770</strain>
        <strain evidence="14">SAL3111</strain>
        <strain evidence="19">SAL4548</strain>
    </source>
</reference>
<evidence type="ECO:0000259" key="1">
    <source>
        <dbReference type="Pfam" id="PF03235"/>
    </source>
</evidence>
<dbReference type="EMBL" id="AAMAJB010000033">
    <property type="protein sequence ID" value="EDF2994661.1"/>
    <property type="molecule type" value="Genomic_DNA"/>
</dbReference>
<gene>
    <name evidence="10" type="ORF">A3V15_21765</name>
    <name evidence="8" type="ORF">AAA56_20200</name>
    <name evidence="11" type="ORF">BZ894_22225</name>
    <name evidence="12" type="ORF">CC678_21850</name>
    <name evidence="13" type="ORF">CC805_22325</name>
    <name evidence="2" type="ORF">DP790_21505</name>
    <name evidence="3" type="ORF">EBC72_20775</name>
    <name evidence="4" type="ORF">EI507_22885</name>
    <name evidence="5" type="ORF">EJG81_23025</name>
    <name evidence="6" type="ORF">EKH43_22435</name>
    <name evidence="7" type="ORF">EL812_21990</name>
    <name evidence="9" type="ORF">F9O36_22900</name>
    <name evidence="14" type="ORF">G0G02_16185</name>
    <name evidence="15" type="ORF">G0G05_21520</name>
    <name evidence="16" type="ORF">G0G22_20540</name>
    <name evidence="20" type="ORF">G0G31_20865</name>
    <name evidence="17" type="ORF">G0G39_20860</name>
    <name evidence="19" type="ORF">G0G40_16045</name>
    <name evidence="18" type="ORF">G0G43_19855</name>
    <name evidence="22" type="ORF">G0G52_20860</name>
    <name evidence="21" type="ORF">G0G60_20650</name>
    <name evidence="23" type="ORF">G0G61_19935</name>
</gene>
<dbReference type="EMBL" id="DAAMSV010000065">
    <property type="protein sequence ID" value="HAC7986876.1"/>
    <property type="molecule type" value="Genomic_DNA"/>
</dbReference>
<dbReference type="EMBL" id="AAKUNM010000036">
    <property type="protein sequence ID" value="ECV8610596.1"/>
    <property type="molecule type" value="Genomic_DNA"/>
</dbReference>
<evidence type="ECO:0000313" key="19">
    <source>
        <dbReference type="EMBL" id="HAC8008989.1"/>
    </source>
</evidence>
<evidence type="ECO:0000313" key="15">
    <source>
        <dbReference type="EMBL" id="HAC7651109.1"/>
    </source>
</evidence>
<evidence type="ECO:0000313" key="22">
    <source>
        <dbReference type="EMBL" id="HAC8189037.1"/>
    </source>
</evidence>
<evidence type="ECO:0000313" key="10">
    <source>
        <dbReference type="EMBL" id="EDA7445649.1"/>
    </source>
</evidence>
<comment type="caution">
    <text evidence="7">The sequence shown here is derived from an EMBL/GenBank/DDBJ whole genome shotgun (WGS) entry which is preliminary data.</text>
</comment>
<dbReference type="EMBL" id="AALITW010000035">
    <property type="protein sequence ID" value="EDA0549203.1"/>
    <property type="molecule type" value="Genomic_DNA"/>
</dbReference>
<dbReference type="EMBL" id="AAHIXA010000030">
    <property type="protein sequence ID" value="EBW6668022.1"/>
    <property type="molecule type" value="Genomic_DNA"/>
</dbReference>
<evidence type="ECO:0000313" key="5">
    <source>
        <dbReference type="EMBL" id="ECA1907667.1"/>
    </source>
</evidence>
<organism evidence="7">
    <name type="scientific">Salmonella enteritidis</name>
    <dbReference type="NCBI Taxonomy" id="149539"/>
    <lineage>
        <taxon>Bacteria</taxon>
        <taxon>Pseudomonadati</taxon>
        <taxon>Pseudomonadota</taxon>
        <taxon>Gammaproteobacteria</taxon>
        <taxon>Enterobacterales</taxon>
        <taxon>Enterobacteriaceae</taxon>
        <taxon>Salmonella</taxon>
    </lineage>
</organism>
<dbReference type="EMBL" id="AALLCH010000027">
    <property type="protein sequence ID" value="EDA7445649.1"/>
    <property type="molecule type" value="Genomic_DNA"/>
</dbReference>
<dbReference type="PANTHER" id="PTHR39639:SF1">
    <property type="entry name" value="DUF262 DOMAIN-CONTAINING PROTEIN"/>
    <property type="match status" value="1"/>
</dbReference>
<evidence type="ECO:0000313" key="13">
    <source>
        <dbReference type="EMBL" id="EDI0558206.1"/>
    </source>
</evidence>
<dbReference type="EMBL" id="AAHRCS010000031">
    <property type="protein sequence ID" value="EBZ4244613.1"/>
    <property type="molecule type" value="Genomic_DNA"/>
</dbReference>
<evidence type="ECO:0000313" key="2">
    <source>
        <dbReference type="EMBL" id="EBW6668022.1"/>
    </source>
</evidence>
<dbReference type="EMBL" id="DAAMSZ010000054">
    <property type="protein sequence ID" value="HAC8000484.1"/>
    <property type="molecule type" value="Genomic_DNA"/>
</dbReference>
<protein>
    <submittedName>
        <fullName evidence="7">DUF262 domain-containing protein</fullName>
    </submittedName>
</protein>
<evidence type="ECO:0000313" key="14">
    <source>
        <dbReference type="EMBL" id="HAC7640885.1"/>
    </source>
</evidence>